<dbReference type="SMART" id="SM00558">
    <property type="entry name" value="JmjC"/>
    <property type="match status" value="1"/>
</dbReference>
<dbReference type="AlphaFoldDB" id="A0A7S1XSV0"/>
<keyword evidence="2" id="KW-0539">Nucleus</keyword>
<feature type="domain" description="JmjC" evidence="4">
    <location>
        <begin position="29"/>
        <end position="192"/>
    </location>
</feature>
<dbReference type="SUPFAM" id="SSF51197">
    <property type="entry name" value="Clavaminate synthase-like"/>
    <property type="match status" value="1"/>
</dbReference>
<evidence type="ECO:0000256" key="3">
    <source>
        <dbReference type="SAM" id="MobiDB-lite"/>
    </source>
</evidence>
<dbReference type="SUPFAM" id="SSF57903">
    <property type="entry name" value="FYVE/PHD zinc finger"/>
    <property type="match status" value="1"/>
</dbReference>
<dbReference type="Gene3D" id="2.60.120.650">
    <property type="entry name" value="Cupin"/>
    <property type="match status" value="1"/>
</dbReference>
<dbReference type="PANTHER" id="PTHR10694:SF7">
    <property type="entry name" value="[HISTONE H3]-TRIMETHYL-L-LYSINE(9) DEMETHYLASE"/>
    <property type="match status" value="1"/>
</dbReference>
<reference evidence="5" key="1">
    <citation type="submission" date="2021-01" db="EMBL/GenBank/DDBJ databases">
        <authorList>
            <person name="Corre E."/>
            <person name="Pelletier E."/>
            <person name="Niang G."/>
            <person name="Scheremetjew M."/>
            <person name="Finn R."/>
            <person name="Kale V."/>
            <person name="Holt S."/>
            <person name="Cochrane G."/>
            <person name="Meng A."/>
            <person name="Brown T."/>
            <person name="Cohen L."/>
        </authorList>
    </citation>
    <scope>NUCLEOTIDE SEQUENCE</scope>
    <source>
        <strain evidence="5">CCMP2877</strain>
    </source>
</reference>
<dbReference type="GO" id="GO:0010468">
    <property type="term" value="P:regulation of gene expression"/>
    <property type="evidence" value="ECO:0007669"/>
    <property type="project" value="TreeGrafter"/>
</dbReference>
<dbReference type="InterPro" id="IPR003347">
    <property type="entry name" value="JmjC_dom"/>
</dbReference>
<dbReference type="InterPro" id="IPR011011">
    <property type="entry name" value="Znf_FYVE_PHD"/>
</dbReference>
<dbReference type="PROSITE" id="PS51184">
    <property type="entry name" value="JMJC"/>
    <property type="match status" value="1"/>
</dbReference>
<evidence type="ECO:0000259" key="4">
    <source>
        <dbReference type="PROSITE" id="PS51184"/>
    </source>
</evidence>
<dbReference type="GO" id="GO:0005634">
    <property type="term" value="C:nucleus"/>
    <property type="evidence" value="ECO:0007669"/>
    <property type="project" value="UniProtKB-SubCell"/>
</dbReference>
<comment type="subcellular location">
    <subcellularLocation>
        <location evidence="1">Nucleus</location>
    </subcellularLocation>
</comment>
<feature type="compositionally biased region" description="Pro residues" evidence="3">
    <location>
        <begin position="214"/>
        <end position="239"/>
    </location>
</feature>
<dbReference type="GO" id="GO:0051864">
    <property type="term" value="F:histone H3K36 demethylase activity"/>
    <property type="evidence" value="ECO:0007669"/>
    <property type="project" value="TreeGrafter"/>
</dbReference>
<organism evidence="5">
    <name type="scientific">Phaeomonas parva</name>
    <dbReference type="NCBI Taxonomy" id="124430"/>
    <lineage>
        <taxon>Eukaryota</taxon>
        <taxon>Sar</taxon>
        <taxon>Stramenopiles</taxon>
        <taxon>Ochrophyta</taxon>
        <taxon>Pinguiophyceae</taxon>
        <taxon>Pinguiochrysidales</taxon>
        <taxon>Pinguiochrysidaceae</taxon>
        <taxon>Phaeomonas</taxon>
    </lineage>
</organism>
<evidence type="ECO:0000256" key="1">
    <source>
        <dbReference type="ARBA" id="ARBA00004123"/>
    </source>
</evidence>
<dbReference type="Pfam" id="PF02373">
    <property type="entry name" value="JmjC"/>
    <property type="match status" value="1"/>
</dbReference>
<feature type="region of interest" description="Disordered" evidence="3">
    <location>
        <begin position="210"/>
        <end position="239"/>
    </location>
</feature>
<gene>
    <name evidence="5" type="ORF">PPAR1163_LOCUS14404</name>
</gene>
<dbReference type="PANTHER" id="PTHR10694">
    <property type="entry name" value="LYSINE-SPECIFIC DEMETHYLASE"/>
    <property type="match status" value="1"/>
</dbReference>
<dbReference type="GO" id="GO:0000785">
    <property type="term" value="C:chromatin"/>
    <property type="evidence" value="ECO:0007669"/>
    <property type="project" value="TreeGrafter"/>
</dbReference>
<dbReference type="EMBL" id="HBGJ01022352">
    <property type="protein sequence ID" value="CAD9256034.1"/>
    <property type="molecule type" value="Transcribed_RNA"/>
</dbReference>
<dbReference type="GO" id="GO:0032454">
    <property type="term" value="F:histone H3K9 demethylase activity"/>
    <property type="evidence" value="ECO:0007669"/>
    <property type="project" value="TreeGrafter"/>
</dbReference>
<proteinExistence type="predicted"/>
<evidence type="ECO:0000313" key="5">
    <source>
        <dbReference type="EMBL" id="CAD9256034.1"/>
    </source>
</evidence>
<name>A0A7S1XSV0_9STRA</name>
<accession>A0A7S1XSV0</accession>
<evidence type="ECO:0000256" key="2">
    <source>
        <dbReference type="ARBA" id="ARBA00023242"/>
    </source>
</evidence>
<protein>
    <recommendedName>
        <fullName evidence="4">JmjC domain-containing protein</fullName>
    </recommendedName>
</protein>
<sequence>MEAPLYGADMEGSLFPEVAPSADPRARAASLSGAWNLRDLPSLLRLLPSRVPGVNSPMIYVGMFASLFAWHTEDADLFSINYLHTGAPKSWYAIRSADARRFESFASAAFQDKENECREYLRHKTSLLSPTLLRKRGGLEVTTVVQRAGEFVVTLPGSYHAGFNHGFNVAEATNFATPGWLDIGSAAGVCKCDPDSVQVDVERLRLLWENPNLTPKPKPNPDPNPEPNPDPDPNSKPNPNPSLEWEFSCSCGLACGSDAPKRAWPLGEMFQCENCDFWCHIGCNYPNLVLPQLLGCGPQTQTPNPNPYP</sequence>